<comment type="caution">
    <text evidence="2">The sequence shown here is derived from an EMBL/GenBank/DDBJ whole genome shotgun (WGS) entry which is preliminary data.</text>
</comment>
<protein>
    <recommendedName>
        <fullName evidence="1">DUF7707 domain-containing protein</fullName>
    </recommendedName>
</protein>
<evidence type="ECO:0000259" key="1">
    <source>
        <dbReference type="Pfam" id="PF24808"/>
    </source>
</evidence>
<accession>A0A433QQ61</accession>
<dbReference type="PANTHER" id="PTHR38118:SF2">
    <property type="entry name" value="CDP-ALCOHOL PHOSPHATIDYLTRANSFERASE PROTEIN"/>
    <property type="match status" value="1"/>
</dbReference>
<evidence type="ECO:0000313" key="3">
    <source>
        <dbReference type="Proteomes" id="UP000274822"/>
    </source>
</evidence>
<organism evidence="2 3">
    <name type="scientific">Jimgerdemannia flammicorona</name>
    <dbReference type="NCBI Taxonomy" id="994334"/>
    <lineage>
        <taxon>Eukaryota</taxon>
        <taxon>Fungi</taxon>
        <taxon>Fungi incertae sedis</taxon>
        <taxon>Mucoromycota</taxon>
        <taxon>Mucoromycotina</taxon>
        <taxon>Endogonomycetes</taxon>
        <taxon>Endogonales</taxon>
        <taxon>Endogonaceae</taxon>
        <taxon>Jimgerdemannia</taxon>
    </lineage>
</organism>
<dbReference type="Pfam" id="PF24808">
    <property type="entry name" value="DUF7707"/>
    <property type="match status" value="1"/>
</dbReference>
<dbReference type="InterPro" id="IPR056124">
    <property type="entry name" value="DUF7707"/>
</dbReference>
<name>A0A433QQ61_9FUNG</name>
<gene>
    <name evidence="2" type="ORF">BC938DRAFT_476812</name>
</gene>
<evidence type="ECO:0000313" key="2">
    <source>
        <dbReference type="EMBL" id="RUS31900.1"/>
    </source>
</evidence>
<dbReference type="EMBL" id="RBNJ01002506">
    <property type="protein sequence ID" value="RUS31900.1"/>
    <property type="molecule type" value="Genomic_DNA"/>
</dbReference>
<feature type="domain" description="DUF7707" evidence="1">
    <location>
        <begin position="21"/>
        <end position="78"/>
    </location>
</feature>
<sequence>MFPDIFSPPVTSAITFNPTAQTVDETTKSLFPYWCMQQTSNCLLICEDNDKTAKQNDCDPKTLTYSCVCSNGLVPNSSGKQI</sequence>
<proteinExistence type="predicted"/>
<dbReference type="Proteomes" id="UP000274822">
    <property type="component" value="Unassembled WGS sequence"/>
</dbReference>
<dbReference type="AlphaFoldDB" id="A0A433QQ61"/>
<keyword evidence="3" id="KW-1185">Reference proteome</keyword>
<reference evidence="2 3" key="1">
    <citation type="journal article" date="2018" name="New Phytol.">
        <title>Phylogenomics of Endogonaceae and evolution of mycorrhizas within Mucoromycota.</title>
        <authorList>
            <person name="Chang Y."/>
            <person name="Desiro A."/>
            <person name="Na H."/>
            <person name="Sandor L."/>
            <person name="Lipzen A."/>
            <person name="Clum A."/>
            <person name="Barry K."/>
            <person name="Grigoriev I.V."/>
            <person name="Martin F.M."/>
            <person name="Stajich J.E."/>
            <person name="Smith M.E."/>
            <person name="Bonito G."/>
            <person name="Spatafora J.W."/>
        </authorList>
    </citation>
    <scope>NUCLEOTIDE SEQUENCE [LARGE SCALE GENOMIC DNA]</scope>
    <source>
        <strain evidence="2 3">AD002</strain>
    </source>
</reference>
<dbReference type="PANTHER" id="PTHR38118">
    <property type="entry name" value="ANCHORED CELL WALL PROTEIN 11-RELATED"/>
    <property type="match status" value="1"/>
</dbReference>